<keyword evidence="4 7" id="KW-1133">Transmembrane helix</keyword>
<dbReference type="Pfam" id="PF04011">
    <property type="entry name" value="LemA"/>
    <property type="match status" value="1"/>
</dbReference>
<proteinExistence type="inferred from homology"/>
<comment type="similarity">
    <text evidence="2">Belongs to the LemA family.</text>
</comment>
<keyword evidence="9" id="KW-1185">Reference proteome</keyword>
<keyword evidence="5 7" id="KW-0472">Membrane</keyword>
<evidence type="ECO:0000256" key="6">
    <source>
        <dbReference type="SAM" id="MobiDB-lite"/>
    </source>
</evidence>
<evidence type="ECO:0000313" key="9">
    <source>
        <dbReference type="Proteomes" id="UP000237752"/>
    </source>
</evidence>
<dbReference type="GO" id="GO:0016020">
    <property type="term" value="C:membrane"/>
    <property type="evidence" value="ECO:0007669"/>
    <property type="project" value="UniProtKB-SubCell"/>
</dbReference>
<dbReference type="SUPFAM" id="SSF140478">
    <property type="entry name" value="LemA-like"/>
    <property type="match status" value="1"/>
</dbReference>
<dbReference type="InterPro" id="IPR023353">
    <property type="entry name" value="LemA-like_dom_sf"/>
</dbReference>
<dbReference type="Proteomes" id="UP000237752">
    <property type="component" value="Unassembled WGS sequence"/>
</dbReference>
<comment type="caution">
    <text evidence="8">The sequence shown here is derived from an EMBL/GenBank/DDBJ whole genome shotgun (WGS) entry which is preliminary data.</text>
</comment>
<feature type="transmembrane region" description="Helical" evidence="7">
    <location>
        <begin position="6"/>
        <end position="26"/>
    </location>
</feature>
<dbReference type="RefSeq" id="WP_106350958.1">
    <property type="nucleotide sequence ID" value="NZ_PVUE01000026.1"/>
</dbReference>
<evidence type="ECO:0000256" key="3">
    <source>
        <dbReference type="ARBA" id="ARBA00022692"/>
    </source>
</evidence>
<evidence type="ECO:0000256" key="5">
    <source>
        <dbReference type="ARBA" id="ARBA00023136"/>
    </source>
</evidence>
<gene>
    <name evidence="8" type="ORF">CLV47_12639</name>
</gene>
<dbReference type="InterPro" id="IPR007156">
    <property type="entry name" value="MamQ_LemA"/>
</dbReference>
<dbReference type="EMBL" id="PVUE01000026">
    <property type="protein sequence ID" value="PRZ32765.1"/>
    <property type="molecule type" value="Genomic_DNA"/>
</dbReference>
<evidence type="ECO:0000256" key="7">
    <source>
        <dbReference type="SAM" id="Phobius"/>
    </source>
</evidence>
<dbReference type="OrthoDB" id="9804152at2"/>
<reference evidence="8 9" key="1">
    <citation type="submission" date="2018-03" db="EMBL/GenBank/DDBJ databases">
        <title>Genomic Encyclopedia of Archaeal and Bacterial Type Strains, Phase II (KMG-II): from individual species to whole genera.</title>
        <authorList>
            <person name="Goeker M."/>
        </authorList>
    </citation>
    <scope>NUCLEOTIDE SEQUENCE [LARGE SCALE GENOMIC DNA]</scope>
    <source>
        <strain evidence="8 9">DSM 100065</strain>
    </source>
</reference>
<evidence type="ECO:0000256" key="1">
    <source>
        <dbReference type="ARBA" id="ARBA00004167"/>
    </source>
</evidence>
<feature type="region of interest" description="Disordered" evidence="6">
    <location>
        <begin position="223"/>
        <end position="285"/>
    </location>
</feature>
<sequence>MSAIGIVLLIIGIIVVLVVVSLIVSYNRFVTQRNLVTESWRQIDVELKRRYDLIPNLIETVKAFATHERQVFESVVQARAQAQQVRSQQGIHAAEQAGAEKNLSGALGRLFAVAENYPTLKSDQNFLGLQNEMTDTEDRIAAGRRFYNGNVRALNTRIEAFPSNLIAGAFKFEKEQYFELDEPAARDAVRADFSSLTGAGPSDQSTYTQQGNQPFVPQSIQQAPQAPPAFGAPQQQFPQSQPMPAQQPAPQQQPYGQQPYGQPPVPNPGQNPGGGQPPQFGQPGQ</sequence>
<name>A0A2T0Z8U2_9ACTN</name>
<comment type="subcellular location">
    <subcellularLocation>
        <location evidence="1">Membrane</location>
        <topology evidence="1">Single-pass membrane protein</topology>
    </subcellularLocation>
</comment>
<keyword evidence="3 7" id="KW-0812">Transmembrane</keyword>
<evidence type="ECO:0000256" key="4">
    <source>
        <dbReference type="ARBA" id="ARBA00022989"/>
    </source>
</evidence>
<accession>A0A2T0Z8U2</accession>
<protein>
    <submittedName>
        <fullName evidence="8">LemA protein</fullName>
    </submittedName>
</protein>
<dbReference type="PANTHER" id="PTHR34478">
    <property type="entry name" value="PROTEIN LEMA"/>
    <property type="match status" value="1"/>
</dbReference>
<organism evidence="8 9">
    <name type="scientific">Antricoccus suffuscus</name>
    <dbReference type="NCBI Taxonomy" id="1629062"/>
    <lineage>
        <taxon>Bacteria</taxon>
        <taxon>Bacillati</taxon>
        <taxon>Actinomycetota</taxon>
        <taxon>Actinomycetes</taxon>
        <taxon>Geodermatophilales</taxon>
        <taxon>Antricoccaceae</taxon>
        <taxon>Antricoccus</taxon>
    </lineage>
</organism>
<dbReference type="PANTHER" id="PTHR34478:SF1">
    <property type="entry name" value="PROTEIN LEMA"/>
    <property type="match status" value="1"/>
</dbReference>
<evidence type="ECO:0000256" key="2">
    <source>
        <dbReference type="ARBA" id="ARBA00008854"/>
    </source>
</evidence>
<dbReference type="Gene3D" id="1.20.1440.20">
    <property type="entry name" value="LemA-like domain"/>
    <property type="match status" value="1"/>
</dbReference>
<evidence type="ECO:0000313" key="8">
    <source>
        <dbReference type="EMBL" id="PRZ32765.1"/>
    </source>
</evidence>
<dbReference type="AlphaFoldDB" id="A0A2T0Z8U2"/>
<feature type="compositionally biased region" description="Low complexity" evidence="6">
    <location>
        <begin position="223"/>
        <end position="260"/>
    </location>
</feature>